<name>A0A0V1HW42_9BILA</name>
<organism evidence="2 3">
    <name type="scientific">Trichinella zimbabwensis</name>
    <dbReference type="NCBI Taxonomy" id="268475"/>
    <lineage>
        <taxon>Eukaryota</taxon>
        <taxon>Metazoa</taxon>
        <taxon>Ecdysozoa</taxon>
        <taxon>Nematoda</taxon>
        <taxon>Enoplea</taxon>
        <taxon>Dorylaimia</taxon>
        <taxon>Trichinellida</taxon>
        <taxon>Trichinellidae</taxon>
        <taxon>Trichinella</taxon>
    </lineage>
</organism>
<feature type="region of interest" description="Disordered" evidence="1">
    <location>
        <begin position="98"/>
        <end position="122"/>
    </location>
</feature>
<proteinExistence type="predicted"/>
<comment type="caution">
    <text evidence="2">The sequence shown here is derived from an EMBL/GenBank/DDBJ whole genome shotgun (WGS) entry which is preliminary data.</text>
</comment>
<evidence type="ECO:0000313" key="3">
    <source>
        <dbReference type="Proteomes" id="UP000055024"/>
    </source>
</evidence>
<sequence length="122" mass="14410">MRERILSNREGTLNYCFLNYLNKAESKQILKNHFTFHIVGEIARTPYHHLMLVNAIKLGCQRMYRSTNENNCTLIAAVDDDVQMISIKEFENGSFKNGYKQTNTKWASKRKKERERQKEIAH</sequence>
<protein>
    <submittedName>
        <fullName evidence="2">Uncharacterized protein</fullName>
    </submittedName>
</protein>
<gene>
    <name evidence="2" type="ORF">T11_2363</name>
</gene>
<reference evidence="2 3" key="1">
    <citation type="submission" date="2015-01" db="EMBL/GenBank/DDBJ databases">
        <title>Evolution of Trichinella species and genotypes.</title>
        <authorList>
            <person name="Korhonen P.K."/>
            <person name="Edoardo P."/>
            <person name="Giuseppe L.R."/>
            <person name="Gasser R.B."/>
        </authorList>
    </citation>
    <scope>NUCLEOTIDE SEQUENCE [LARGE SCALE GENOMIC DNA]</scope>
    <source>
        <strain evidence="2">ISS1029</strain>
    </source>
</reference>
<dbReference type="OrthoDB" id="10522287at2759"/>
<keyword evidence="3" id="KW-1185">Reference proteome</keyword>
<accession>A0A0V1HW42</accession>
<dbReference type="Proteomes" id="UP000055024">
    <property type="component" value="Unassembled WGS sequence"/>
</dbReference>
<dbReference type="AlphaFoldDB" id="A0A0V1HW42"/>
<evidence type="ECO:0000313" key="2">
    <source>
        <dbReference type="EMBL" id="KRZ14778.1"/>
    </source>
</evidence>
<dbReference type="EMBL" id="JYDP01000022">
    <property type="protein sequence ID" value="KRZ14778.1"/>
    <property type="molecule type" value="Genomic_DNA"/>
</dbReference>
<evidence type="ECO:0000256" key="1">
    <source>
        <dbReference type="SAM" id="MobiDB-lite"/>
    </source>
</evidence>